<name>A0A2V1E4N4_9PLEO</name>
<proteinExistence type="predicted"/>
<reference evidence="3 4" key="1">
    <citation type="journal article" date="2018" name="Sci. Rep.">
        <title>Comparative genomics provides insights into the lifestyle and reveals functional heterogeneity of dark septate endophytic fungi.</title>
        <authorList>
            <person name="Knapp D.G."/>
            <person name="Nemeth J.B."/>
            <person name="Barry K."/>
            <person name="Hainaut M."/>
            <person name="Henrissat B."/>
            <person name="Johnson J."/>
            <person name="Kuo A."/>
            <person name="Lim J.H.P."/>
            <person name="Lipzen A."/>
            <person name="Nolan M."/>
            <person name="Ohm R.A."/>
            <person name="Tamas L."/>
            <person name="Grigoriev I.V."/>
            <person name="Spatafora J.W."/>
            <person name="Nagy L.G."/>
            <person name="Kovacs G.M."/>
        </authorList>
    </citation>
    <scope>NUCLEOTIDE SEQUENCE [LARGE SCALE GENOMIC DNA]</scope>
    <source>
        <strain evidence="3 4">DSE2036</strain>
    </source>
</reference>
<sequence length="84" mass="8807">MLLAKPLTRALLLPFELALSFGWAPSFREFPASSSLPYSSKASLAGLAGPHVPSFSSLDLPAFFISAVHLMSGCLVLGFVIAAV</sequence>
<keyword evidence="1" id="KW-0472">Membrane</keyword>
<feature type="chain" id="PRO_5015868650" description="Secreted protein" evidence="2">
    <location>
        <begin position="23"/>
        <end position="84"/>
    </location>
</feature>
<dbReference type="AlphaFoldDB" id="A0A2V1E4N4"/>
<evidence type="ECO:0000256" key="2">
    <source>
        <dbReference type="SAM" id="SignalP"/>
    </source>
</evidence>
<organism evidence="3 4">
    <name type="scientific">Periconia macrospinosa</name>
    <dbReference type="NCBI Taxonomy" id="97972"/>
    <lineage>
        <taxon>Eukaryota</taxon>
        <taxon>Fungi</taxon>
        <taxon>Dikarya</taxon>
        <taxon>Ascomycota</taxon>
        <taxon>Pezizomycotina</taxon>
        <taxon>Dothideomycetes</taxon>
        <taxon>Pleosporomycetidae</taxon>
        <taxon>Pleosporales</taxon>
        <taxon>Massarineae</taxon>
        <taxon>Periconiaceae</taxon>
        <taxon>Periconia</taxon>
    </lineage>
</organism>
<keyword evidence="2" id="KW-0732">Signal</keyword>
<gene>
    <name evidence="3" type="ORF">DM02DRAFT_83857</name>
</gene>
<evidence type="ECO:0000313" key="3">
    <source>
        <dbReference type="EMBL" id="PVI05538.1"/>
    </source>
</evidence>
<evidence type="ECO:0000256" key="1">
    <source>
        <dbReference type="SAM" id="Phobius"/>
    </source>
</evidence>
<evidence type="ECO:0008006" key="5">
    <source>
        <dbReference type="Google" id="ProtNLM"/>
    </source>
</evidence>
<keyword evidence="1" id="KW-1133">Transmembrane helix</keyword>
<evidence type="ECO:0000313" key="4">
    <source>
        <dbReference type="Proteomes" id="UP000244855"/>
    </source>
</evidence>
<keyword evidence="4" id="KW-1185">Reference proteome</keyword>
<keyword evidence="1" id="KW-0812">Transmembrane</keyword>
<feature type="transmembrane region" description="Helical" evidence="1">
    <location>
        <begin position="62"/>
        <end position="83"/>
    </location>
</feature>
<dbReference type="EMBL" id="KZ805313">
    <property type="protein sequence ID" value="PVI05538.1"/>
    <property type="molecule type" value="Genomic_DNA"/>
</dbReference>
<dbReference type="Proteomes" id="UP000244855">
    <property type="component" value="Unassembled WGS sequence"/>
</dbReference>
<feature type="signal peptide" evidence="2">
    <location>
        <begin position="1"/>
        <end position="22"/>
    </location>
</feature>
<accession>A0A2V1E4N4</accession>
<protein>
    <recommendedName>
        <fullName evidence="5">Secreted protein</fullName>
    </recommendedName>
</protein>